<keyword evidence="3" id="KW-1185">Reference proteome</keyword>
<proteinExistence type="predicted"/>
<dbReference type="EMBL" id="JAZHXJ010002336">
    <property type="protein sequence ID" value="KAL1839426.1"/>
    <property type="molecule type" value="Genomic_DNA"/>
</dbReference>
<gene>
    <name evidence="2" type="ORF">VTK73DRAFT_4040</name>
</gene>
<evidence type="ECO:0000313" key="2">
    <source>
        <dbReference type="EMBL" id="KAL1839426.1"/>
    </source>
</evidence>
<feature type="region of interest" description="Disordered" evidence="1">
    <location>
        <begin position="155"/>
        <end position="236"/>
    </location>
</feature>
<evidence type="ECO:0000256" key="1">
    <source>
        <dbReference type="SAM" id="MobiDB-lite"/>
    </source>
</evidence>
<organism evidence="2 3">
    <name type="scientific">Phialemonium thermophilum</name>
    <dbReference type="NCBI Taxonomy" id="223376"/>
    <lineage>
        <taxon>Eukaryota</taxon>
        <taxon>Fungi</taxon>
        <taxon>Dikarya</taxon>
        <taxon>Ascomycota</taxon>
        <taxon>Pezizomycotina</taxon>
        <taxon>Sordariomycetes</taxon>
        <taxon>Sordariomycetidae</taxon>
        <taxon>Cephalothecales</taxon>
        <taxon>Cephalothecaceae</taxon>
        <taxon>Phialemonium</taxon>
    </lineage>
</organism>
<feature type="region of interest" description="Disordered" evidence="1">
    <location>
        <begin position="14"/>
        <end position="106"/>
    </location>
</feature>
<feature type="compositionally biased region" description="Low complexity" evidence="1">
    <location>
        <begin position="155"/>
        <end position="176"/>
    </location>
</feature>
<sequence length="413" mass="43621">MVHLTSRINKVFHRINSKLSRSENKGTAQVATGAASGRQTTAQSEPNETPLEGQTLPQQTASPAAIPPEPSPRPSDSHPKPGAEPALDPPTAVSQAEGAAICQPPAPVVTMKTVQPRVASAVEPKDPQSIVITIPFRSDRTTTAEYLAATATRLPSADLGPSSSSSSPAVFSGANSPTMDTDAETDSSSGSDSSDDDPMDVDEMPPPTTSSESASASADGLSSSPPPVSRPRHGQTVAEWSDELRQATCPACTKPLFLHGAAVVAHTAQALREGRALQPYITCPKCRTTACVYCGAVPALAYPVFRGASMGPSVSWCCDKGRLFLAWMLCCDDQDEAEGSQAVDFESDFVHVRRLVYACRSPALVGRQTGRHPPLGGPLYYYYYEFAVGQRLERAAPRRLGQEQGQGEGEGEG</sequence>
<comment type="caution">
    <text evidence="2">The sequence shown here is derived from an EMBL/GenBank/DDBJ whole genome shotgun (WGS) entry which is preliminary data.</text>
</comment>
<protein>
    <submittedName>
        <fullName evidence="2">Uncharacterized protein</fullName>
    </submittedName>
</protein>
<dbReference type="Proteomes" id="UP001586593">
    <property type="component" value="Unassembled WGS sequence"/>
</dbReference>
<reference evidence="2 3" key="1">
    <citation type="journal article" date="2024" name="Commun. Biol.">
        <title>Comparative genomic analysis of thermophilic fungi reveals convergent evolutionary adaptations and gene losses.</title>
        <authorList>
            <person name="Steindorff A.S."/>
            <person name="Aguilar-Pontes M.V."/>
            <person name="Robinson A.J."/>
            <person name="Andreopoulos B."/>
            <person name="LaButti K."/>
            <person name="Kuo A."/>
            <person name="Mondo S."/>
            <person name="Riley R."/>
            <person name="Otillar R."/>
            <person name="Haridas S."/>
            <person name="Lipzen A."/>
            <person name="Grimwood J."/>
            <person name="Schmutz J."/>
            <person name="Clum A."/>
            <person name="Reid I.D."/>
            <person name="Moisan M.C."/>
            <person name="Butler G."/>
            <person name="Nguyen T.T.M."/>
            <person name="Dewar K."/>
            <person name="Conant G."/>
            <person name="Drula E."/>
            <person name="Henrissat B."/>
            <person name="Hansel C."/>
            <person name="Singer S."/>
            <person name="Hutchinson M.I."/>
            <person name="de Vries R.P."/>
            <person name="Natvig D.O."/>
            <person name="Powell A.J."/>
            <person name="Tsang A."/>
            <person name="Grigoriev I.V."/>
        </authorList>
    </citation>
    <scope>NUCLEOTIDE SEQUENCE [LARGE SCALE GENOMIC DNA]</scope>
    <source>
        <strain evidence="2 3">ATCC 24622</strain>
    </source>
</reference>
<accession>A0ABR3VDE7</accession>
<name>A0ABR3VDE7_9PEZI</name>
<evidence type="ECO:0000313" key="3">
    <source>
        <dbReference type="Proteomes" id="UP001586593"/>
    </source>
</evidence>
<feature type="compositionally biased region" description="Polar residues" evidence="1">
    <location>
        <begin position="37"/>
        <end position="47"/>
    </location>
</feature>
<feature type="compositionally biased region" description="Low complexity" evidence="1">
    <location>
        <begin position="209"/>
        <end position="223"/>
    </location>
</feature>
<feature type="compositionally biased region" description="Acidic residues" evidence="1">
    <location>
        <begin position="193"/>
        <end position="203"/>
    </location>
</feature>